<reference evidence="3 4" key="1">
    <citation type="submission" date="2018-02" db="EMBL/GenBank/DDBJ databases">
        <title>Comparative genomes isolates from brazilian mangrove.</title>
        <authorList>
            <person name="Araujo J.E."/>
            <person name="Taketani R.G."/>
            <person name="Silva M.C.P."/>
            <person name="Loureco M.V."/>
            <person name="Andreote F.D."/>
        </authorList>
    </citation>
    <scope>NUCLEOTIDE SEQUENCE [LARGE SCALE GENOMIC DNA]</scope>
    <source>
        <strain evidence="3 4">Nap-Phe MGV</strain>
    </source>
</reference>
<accession>A0A2S8GHY8</accession>
<dbReference type="Proteomes" id="UP000237819">
    <property type="component" value="Unassembled WGS sequence"/>
</dbReference>
<gene>
    <name evidence="3" type="ORF">C5Y93_21075</name>
</gene>
<feature type="compositionally biased region" description="Basic and acidic residues" evidence="1">
    <location>
        <begin position="376"/>
        <end position="389"/>
    </location>
</feature>
<comment type="caution">
    <text evidence="3">The sequence shown here is derived from an EMBL/GenBank/DDBJ whole genome shotgun (WGS) entry which is preliminary data.</text>
</comment>
<evidence type="ECO:0000313" key="3">
    <source>
        <dbReference type="EMBL" id="PQO44037.1"/>
    </source>
</evidence>
<sequence>MKSLLAILMLLLTVVAAAAEELRPLSQEETLAYLEKVAAAQQANFDKLKTWRGSYLTFRRRSLVSEIPPKKGAEATGEKFRWSENIAGSLQFSLDLEHNQLRTEWLVEAPVNQDLDGKLIADPLHRDPTQRWGIGKMLGLHTPETTLHFEPEKLTHFGARQTRLPSFFGPTRRVNRQTSRNSYLIPDPREFGFDVHGSTMAKDAAGIIKSVKEVQQWKGRVSGAIRGEGEDEVFVFTMMLSDGAGGVSPFVQSFSKSQGYQLVEWKLIDSAGKPGAQAPALPIAMHEITIDYRQQDGVWVPADYVDKHYDESGRGMQIEFHLVQAEINPPLADDEFSLKSLGVREGDLYEDPIQKKTFVIDRNLELVEPEDFEPTEETRQRLEAGARRR</sequence>
<dbReference type="RefSeq" id="WP_105337436.1">
    <property type="nucleotide sequence ID" value="NZ_PUHZ01000021.1"/>
</dbReference>
<protein>
    <recommendedName>
        <fullName evidence="5">Outer membrane lipoprotein-sorting protein</fullName>
    </recommendedName>
</protein>
<proteinExistence type="predicted"/>
<feature type="region of interest" description="Disordered" evidence="1">
    <location>
        <begin position="369"/>
        <end position="389"/>
    </location>
</feature>
<name>A0A2S8GHY8_9BACT</name>
<evidence type="ECO:0000256" key="1">
    <source>
        <dbReference type="SAM" id="MobiDB-lite"/>
    </source>
</evidence>
<evidence type="ECO:0000313" key="4">
    <source>
        <dbReference type="Proteomes" id="UP000237819"/>
    </source>
</evidence>
<feature type="signal peptide" evidence="2">
    <location>
        <begin position="1"/>
        <end position="18"/>
    </location>
</feature>
<keyword evidence="2" id="KW-0732">Signal</keyword>
<dbReference type="AlphaFoldDB" id="A0A2S8GHY8"/>
<feature type="chain" id="PRO_5015523186" description="Outer membrane lipoprotein-sorting protein" evidence="2">
    <location>
        <begin position="19"/>
        <end position="389"/>
    </location>
</feature>
<dbReference type="EMBL" id="PUHZ01000021">
    <property type="protein sequence ID" value="PQO44037.1"/>
    <property type="molecule type" value="Genomic_DNA"/>
</dbReference>
<evidence type="ECO:0008006" key="5">
    <source>
        <dbReference type="Google" id="ProtNLM"/>
    </source>
</evidence>
<evidence type="ECO:0000256" key="2">
    <source>
        <dbReference type="SAM" id="SignalP"/>
    </source>
</evidence>
<organism evidence="3 4">
    <name type="scientific">Blastopirellula marina</name>
    <dbReference type="NCBI Taxonomy" id="124"/>
    <lineage>
        <taxon>Bacteria</taxon>
        <taxon>Pseudomonadati</taxon>
        <taxon>Planctomycetota</taxon>
        <taxon>Planctomycetia</taxon>
        <taxon>Pirellulales</taxon>
        <taxon>Pirellulaceae</taxon>
        <taxon>Blastopirellula</taxon>
    </lineage>
</organism>